<evidence type="ECO:0000313" key="2">
    <source>
        <dbReference type="Proteomes" id="UP001476798"/>
    </source>
</evidence>
<protein>
    <submittedName>
        <fullName evidence="1">Uncharacterized protein</fullName>
    </submittedName>
</protein>
<reference evidence="1 2" key="1">
    <citation type="submission" date="2021-06" db="EMBL/GenBank/DDBJ databases">
        <authorList>
            <person name="Palmer J.M."/>
        </authorList>
    </citation>
    <scope>NUCLEOTIDE SEQUENCE [LARGE SCALE GENOMIC DNA]</scope>
    <source>
        <strain evidence="1 2">GA_2019</strain>
        <tissue evidence="1">Muscle</tissue>
    </source>
</reference>
<proteinExistence type="predicted"/>
<comment type="caution">
    <text evidence="1">The sequence shown here is derived from an EMBL/GenBank/DDBJ whole genome shotgun (WGS) entry which is preliminary data.</text>
</comment>
<accession>A0ABV0P140</accession>
<sequence length="116" mass="13171">MHEVNRLESLKSFGILHWRILAARCEINTDYLNSNQVITDSSQTKCQSLRRSMWLCLQSLFVSIRNKKQWISVIRFICPNDMPNTLGARLQDLSLIGAAVTVMFLSVADCPSAFPP</sequence>
<name>A0ABV0P140_9TELE</name>
<dbReference type="EMBL" id="JAHRIO010060065">
    <property type="protein sequence ID" value="MEQ2177353.1"/>
    <property type="molecule type" value="Genomic_DNA"/>
</dbReference>
<gene>
    <name evidence="1" type="ORF">GOODEAATRI_002630</name>
</gene>
<evidence type="ECO:0000313" key="1">
    <source>
        <dbReference type="EMBL" id="MEQ2177353.1"/>
    </source>
</evidence>
<keyword evidence="2" id="KW-1185">Reference proteome</keyword>
<dbReference type="Proteomes" id="UP001476798">
    <property type="component" value="Unassembled WGS sequence"/>
</dbReference>
<organism evidence="1 2">
    <name type="scientific">Goodea atripinnis</name>
    <dbReference type="NCBI Taxonomy" id="208336"/>
    <lineage>
        <taxon>Eukaryota</taxon>
        <taxon>Metazoa</taxon>
        <taxon>Chordata</taxon>
        <taxon>Craniata</taxon>
        <taxon>Vertebrata</taxon>
        <taxon>Euteleostomi</taxon>
        <taxon>Actinopterygii</taxon>
        <taxon>Neopterygii</taxon>
        <taxon>Teleostei</taxon>
        <taxon>Neoteleostei</taxon>
        <taxon>Acanthomorphata</taxon>
        <taxon>Ovalentaria</taxon>
        <taxon>Atherinomorphae</taxon>
        <taxon>Cyprinodontiformes</taxon>
        <taxon>Goodeidae</taxon>
        <taxon>Goodea</taxon>
    </lineage>
</organism>